<dbReference type="RefSeq" id="WP_148915569.1">
    <property type="nucleotide sequence ID" value="NZ_VSZS01000064.1"/>
</dbReference>
<evidence type="ECO:0000256" key="2">
    <source>
        <dbReference type="ARBA" id="ARBA00023125"/>
    </source>
</evidence>
<dbReference type="Pfam" id="PF14525">
    <property type="entry name" value="AraC_binding_2"/>
    <property type="match status" value="1"/>
</dbReference>
<evidence type="ECO:0000256" key="1">
    <source>
        <dbReference type="ARBA" id="ARBA00023015"/>
    </source>
</evidence>
<dbReference type="SMART" id="SM00342">
    <property type="entry name" value="HTH_ARAC"/>
    <property type="match status" value="1"/>
</dbReference>
<dbReference type="PANTHER" id="PTHR46796">
    <property type="entry name" value="HTH-TYPE TRANSCRIPTIONAL ACTIVATOR RHAS-RELATED"/>
    <property type="match status" value="1"/>
</dbReference>
<dbReference type="Proteomes" id="UP000323258">
    <property type="component" value="Unassembled WGS sequence"/>
</dbReference>
<reference evidence="5 6" key="1">
    <citation type="submission" date="2019-08" db="EMBL/GenBank/DDBJ databases">
        <authorList>
            <person name="Seo Y.L."/>
        </authorList>
    </citation>
    <scope>NUCLEOTIDE SEQUENCE [LARGE SCALE GENOMIC DNA]</scope>
    <source>
        <strain evidence="5 6">MaA-C15</strain>
    </source>
</reference>
<accession>A0A5D4GTC4</accession>
<dbReference type="GO" id="GO:0043565">
    <property type="term" value="F:sequence-specific DNA binding"/>
    <property type="evidence" value="ECO:0007669"/>
    <property type="project" value="InterPro"/>
</dbReference>
<dbReference type="InterPro" id="IPR018060">
    <property type="entry name" value="HTH_AraC"/>
</dbReference>
<protein>
    <submittedName>
        <fullName evidence="5">Helix-turn-helix domain-containing protein</fullName>
    </submittedName>
</protein>
<sequence>MDLVFSTDNYEPAKRYAAWRDAICDVYVHVDVKAADPERYRGFIREAKFGGVVLTDILLSEQNIRRNRQHISRLDKECYYLQLLHKGSISVVQGGEVHKSNAARGAIFCATEQYELHGHGEVRSFYLEIPRDEFALRFPRERIPVSAALNTTQGLGRIATEFCATLATEGSRLEDGVRAGLGSQLMDLLAFSLMTSEGDMPAAEGAVQKARLRSVQQWIETHIAEPDLSLERVATANGMSLRYLHLLFRNCDMSASEWIWNRRLQLAYDRISRGDGVSITAIAYDHGFNSSSHFSTMFRRKYGLSPRDIARSRQ</sequence>
<keyword evidence="3" id="KW-0804">Transcription</keyword>
<dbReference type="Pfam" id="PF12833">
    <property type="entry name" value="HTH_18"/>
    <property type="match status" value="1"/>
</dbReference>
<keyword evidence="2" id="KW-0238">DNA-binding</keyword>
<organism evidence="5 6">
    <name type="scientific">Neoaquamicrobium microcysteis</name>
    <dbReference type="NCBI Taxonomy" id="2682781"/>
    <lineage>
        <taxon>Bacteria</taxon>
        <taxon>Pseudomonadati</taxon>
        <taxon>Pseudomonadota</taxon>
        <taxon>Alphaproteobacteria</taxon>
        <taxon>Hyphomicrobiales</taxon>
        <taxon>Phyllobacteriaceae</taxon>
        <taxon>Neoaquamicrobium</taxon>
    </lineage>
</organism>
<dbReference type="OrthoDB" id="4601794at2"/>
<evidence type="ECO:0000313" key="6">
    <source>
        <dbReference type="Proteomes" id="UP000323258"/>
    </source>
</evidence>
<dbReference type="EMBL" id="VSZS01000064">
    <property type="protein sequence ID" value="TYR31598.1"/>
    <property type="molecule type" value="Genomic_DNA"/>
</dbReference>
<keyword evidence="1" id="KW-0805">Transcription regulation</keyword>
<evidence type="ECO:0000313" key="5">
    <source>
        <dbReference type="EMBL" id="TYR31598.1"/>
    </source>
</evidence>
<proteinExistence type="predicted"/>
<dbReference type="PANTHER" id="PTHR46796:SF6">
    <property type="entry name" value="ARAC SUBFAMILY"/>
    <property type="match status" value="1"/>
</dbReference>
<gene>
    <name evidence="5" type="ORF">FY036_15130</name>
</gene>
<dbReference type="Gene3D" id="1.10.10.60">
    <property type="entry name" value="Homeodomain-like"/>
    <property type="match status" value="1"/>
</dbReference>
<keyword evidence="6" id="KW-1185">Reference proteome</keyword>
<dbReference type="InterPro" id="IPR009057">
    <property type="entry name" value="Homeodomain-like_sf"/>
</dbReference>
<dbReference type="PRINTS" id="PR00032">
    <property type="entry name" value="HTHARAC"/>
</dbReference>
<reference evidence="5 6" key="2">
    <citation type="submission" date="2019-09" db="EMBL/GenBank/DDBJ databases">
        <title>Mesorhizobium sp. MaA-C15 isolated from Microcystis aeruginosa.</title>
        <authorList>
            <person name="Jeong S.E."/>
            <person name="Jin H.M."/>
            <person name="Jeon C.O."/>
        </authorList>
    </citation>
    <scope>NUCLEOTIDE SEQUENCE [LARGE SCALE GENOMIC DNA]</scope>
    <source>
        <strain evidence="5 6">MaA-C15</strain>
    </source>
</reference>
<dbReference type="InterPro" id="IPR050204">
    <property type="entry name" value="AraC_XylS_family_regulators"/>
</dbReference>
<dbReference type="PROSITE" id="PS01124">
    <property type="entry name" value="HTH_ARAC_FAMILY_2"/>
    <property type="match status" value="1"/>
</dbReference>
<dbReference type="InterPro" id="IPR020449">
    <property type="entry name" value="Tscrpt_reg_AraC-type_HTH"/>
</dbReference>
<dbReference type="SUPFAM" id="SSF46689">
    <property type="entry name" value="Homeodomain-like"/>
    <property type="match status" value="1"/>
</dbReference>
<dbReference type="InterPro" id="IPR035418">
    <property type="entry name" value="AraC-bd_2"/>
</dbReference>
<evidence type="ECO:0000259" key="4">
    <source>
        <dbReference type="PROSITE" id="PS01124"/>
    </source>
</evidence>
<comment type="caution">
    <text evidence="5">The sequence shown here is derived from an EMBL/GenBank/DDBJ whole genome shotgun (WGS) entry which is preliminary data.</text>
</comment>
<dbReference type="GO" id="GO:0003700">
    <property type="term" value="F:DNA-binding transcription factor activity"/>
    <property type="evidence" value="ECO:0007669"/>
    <property type="project" value="InterPro"/>
</dbReference>
<feature type="domain" description="HTH araC/xylS-type" evidence="4">
    <location>
        <begin position="213"/>
        <end position="312"/>
    </location>
</feature>
<dbReference type="AlphaFoldDB" id="A0A5D4GTC4"/>
<evidence type="ECO:0000256" key="3">
    <source>
        <dbReference type="ARBA" id="ARBA00023163"/>
    </source>
</evidence>
<name>A0A5D4GTC4_9HYPH</name>